<dbReference type="EC" id="2.1.1.63" evidence="3"/>
<evidence type="ECO:0000256" key="2">
    <source>
        <dbReference type="ARBA" id="ARBA00008711"/>
    </source>
</evidence>
<evidence type="ECO:0000256" key="9">
    <source>
        <dbReference type="ARBA" id="ARBA00030795"/>
    </source>
</evidence>
<feature type="domain" description="Methylated-DNA-[protein]-cysteine S-methyltransferase DNA binding" evidence="12">
    <location>
        <begin position="99"/>
        <end position="179"/>
    </location>
</feature>
<dbReference type="Pfam" id="PF01035">
    <property type="entry name" value="DNA_binding_1"/>
    <property type="match status" value="1"/>
</dbReference>
<keyword evidence="7" id="KW-0227">DNA damage</keyword>
<dbReference type="InterPro" id="IPR014048">
    <property type="entry name" value="MethylDNA_cys_MeTrfase_DNA-bd"/>
</dbReference>
<evidence type="ECO:0000256" key="11">
    <source>
        <dbReference type="ARBA" id="ARBA00049348"/>
    </source>
</evidence>
<protein>
    <recommendedName>
        <fullName evidence="4">Methylated-DNA--protein-cysteine methyltransferase</fullName>
        <ecNumber evidence="3">2.1.1.63</ecNumber>
    </recommendedName>
    <alternativeName>
        <fullName evidence="9">6-O-methylguanine-DNA methyltransferase</fullName>
    </alternativeName>
    <alternativeName>
        <fullName evidence="10">O-6-methylguanine-DNA-alkyltransferase</fullName>
    </alternativeName>
</protein>
<dbReference type="PANTHER" id="PTHR10815">
    <property type="entry name" value="METHYLATED-DNA--PROTEIN-CYSTEINE METHYLTRANSFERASE"/>
    <property type="match status" value="1"/>
</dbReference>
<name>A0A482VDK7_ASBVE</name>
<keyword evidence="5" id="KW-0489">Methyltransferase</keyword>
<proteinExistence type="inferred from homology"/>
<dbReference type="InterPro" id="IPR036388">
    <property type="entry name" value="WH-like_DNA-bd_sf"/>
</dbReference>
<evidence type="ECO:0000259" key="12">
    <source>
        <dbReference type="Pfam" id="PF01035"/>
    </source>
</evidence>
<keyword evidence="6" id="KW-0808">Transferase</keyword>
<dbReference type="InterPro" id="IPR036217">
    <property type="entry name" value="MethylDNA_cys_MeTrfase_DNAb"/>
</dbReference>
<keyword evidence="14" id="KW-1185">Reference proteome</keyword>
<dbReference type="EMBL" id="QDEB01110473">
    <property type="protein sequence ID" value="RZB58808.1"/>
    <property type="molecule type" value="Genomic_DNA"/>
</dbReference>
<dbReference type="InterPro" id="IPR036631">
    <property type="entry name" value="MGMT_N_sf"/>
</dbReference>
<accession>A0A482VDK7</accession>
<dbReference type="OrthoDB" id="1907495at2759"/>
<dbReference type="SUPFAM" id="SSF46767">
    <property type="entry name" value="Methylated DNA-protein cysteine methyltransferase, C-terminal domain"/>
    <property type="match status" value="1"/>
</dbReference>
<dbReference type="Gene3D" id="1.10.10.10">
    <property type="entry name" value="Winged helix-like DNA-binding domain superfamily/Winged helix DNA-binding domain"/>
    <property type="match status" value="1"/>
</dbReference>
<dbReference type="NCBIfam" id="TIGR00589">
    <property type="entry name" value="ogt"/>
    <property type="match status" value="1"/>
</dbReference>
<dbReference type="SUPFAM" id="SSF53155">
    <property type="entry name" value="Methylated DNA-protein cysteine methyltransferase domain"/>
    <property type="match status" value="1"/>
</dbReference>
<evidence type="ECO:0000256" key="4">
    <source>
        <dbReference type="ARBA" id="ARBA00015377"/>
    </source>
</evidence>
<dbReference type="InterPro" id="IPR001497">
    <property type="entry name" value="MethylDNA_cys_MeTrfase_AS"/>
</dbReference>
<evidence type="ECO:0000256" key="5">
    <source>
        <dbReference type="ARBA" id="ARBA00022603"/>
    </source>
</evidence>
<dbReference type="PANTHER" id="PTHR10815:SF13">
    <property type="entry name" value="METHYLATED-DNA--PROTEIN-CYSTEINE METHYLTRANSFERASE"/>
    <property type="match status" value="1"/>
</dbReference>
<dbReference type="GO" id="GO:0006281">
    <property type="term" value="P:DNA repair"/>
    <property type="evidence" value="ECO:0007669"/>
    <property type="project" value="UniProtKB-KW"/>
</dbReference>
<keyword evidence="8" id="KW-0234">DNA repair</keyword>
<evidence type="ECO:0000256" key="6">
    <source>
        <dbReference type="ARBA" id="ARBA00022679"/>
    </source>
</evidence>
<dbReference type="PROSITE" id="PS00374">
    <property type="entry name" value="MGMT"/>
    <property type="match status" value="1"/>
</dbReference>
<dbReference type="GO" id="GO:0032259">
    <property type="term" value="P:methylation"/>
    <property type="evidence" value="ECO:0007669"/>
    <property type="project" value="UniProtKB-KW"/>
</dbReference>
<comment type="catalytic activity">
    <reaction evidence="1">
        <text>a 4-O-methyl-thymidine in DNA + L-cysteinyl-[protein] = a thymidine in DNA + S-methyl-L-cysteinyl-[protein]</text>
        <dbReference type="Rhea" id="RHEA:53428"/>
        <dbReference type="Rhea" id="RHEA-COMP:10131"/>
        <dbReference type="Rhea" id="RHEA-COMP:10132"/>
        <dbReference type="Rhea" id="RHEA-COMP:13555"/>
        <dbReference type="Rhea" id="RHEA-COMP:13556"/>
        <dbReference type="ChEBI" id="CHEBI:29950"/>
        <dbReference type="ChEBI" id="CHEBI:82612"/>
        <dbReference type="ChEBI" id="CHEBI:137386"/>
        <dbReference type="ChEBI" id="CHEBI:137387"/>
        <dbReference type="EC" id="2.1.1.63"/>
    </reaction>
</comment>
<evidence type="ECO:0000256" key="7">
    <source>
        <dbReference type="ARBA" id="ARBA00022763"/>
    </source>
</evidence>
<sequence length="180" mass="20221">MSTSNLIKVTKISPREYKKLPALMLNYGTAPTRFGNCLTAFKNDTLCYLSFYDKEPPLEDLKKTWANATLTENEALIARNVAKLFESDDNVEIYLKGTDFEMEVWEALLKLKKGTTASYEDVAKAVGRPRAVRAVGRAVGKNNVAYFVPCHRVISKDGSVHKYRSGAHRKLKMLKEEGAI</sequence>
<comment type="catalytic activity">
    <reaction evidence="11">
        <text>a 6-O-methyl-2'-deoxyguanosine in DNA + L-cysteinyl-[protein] = S-methyl-L-cysteinyl-[protein] + a 2'-deoxyguanosine in DNA</text>
        <dbReference type="Rhea" id="RHEA:24000"/>
        <dbReference type="Rhea" id="RHEA-COMP:10131"/>
        <dbReference type="Rhea" id="RHEA-COMP:10132"/>
        <dbReference type="Rhea" id="RHEA-COMP:11367"/>
        <dbReference type="Rhea" id="RHEA-COMP:11368"/>
        <dbReference type="ChEBI" id="CHEBI:29950"/>
        <dbReference type="ChEBI" id="CHEBI:82612"/>
        <dbReference type="ChEBI" id="CHEBI:85445"/>
        <dbReference type="ChEBI" id="CHEBI:85448"/>
        <dbReference type="EC" id="2.1.1.63"/>
    </reaction>
</comment>
<comment type="caution">
    <text evidence="13">The sequence shown here is derived from an EMBL/GenBank/DDBJ whole genome shotgun (WGS) entry which is preliminary data.</text>
</comment>
<dbReference type="GO" id="GO:0003908">
    <property type="term" value="F:methylated-DNA-[protein]-cysteine S-methyltransferase activity"/>
    <property type="evidence" value="ECO:0007669"/>
    <property type="project" value="UniProtKB-EC"/>
</dbReference>
<comment type="similarity">
    <text evidence="2">Belongs to the MGMT family.</text>
</comment>
<reference evidence="13 14" key="1">
    <citation type="submission" date="2017-03" db="EMBL/GenBank/DDBJ databases">
        <title>Genome of the blue death feigning beetle - Asbolus verrucosus.</title>
        <authorList>
            <person name="Rider S.D."/>
        </authorList>
    </citation>
    <scope>NUCLEOTIDE SEQUENCE [LARGE SCALE GENOMIC DNA]</scope>
    <source>
        <strain evidence="13">Butters</strain>
        <tissue evidence="13">Head and leg muscle</tissue>
    </source>
</reference>
<dbReference type="Proteomes" id="UP000292052">
    <property type="component" value="Unassembled WGS sequence"/>
</dbReference>
<evidence type="ECO:0000313" key="14">
    <source>
        <dbReference type="Proteomes" id="UP000292052"/>
    </source>
</evidence>
<dbReference type="AlphaFoldDB" id="A0A482VDK7"/>
<evidence type="ECO:0000313" key="13">
    <source>
        <dbReference type="EMBL" id="RZB58808.1"/>
    </source>
</evidence>
<evidence type="ECO:0000256" key="8">
    <source>
        <dbReference type="ARBA" id="ARBA00023204"/>
    </source>
</evidence>
<dbReference type="STRING" id="1661398.A0A482VDK7"/>
<organism evidence="13 14">
    <name type="scientific">Asbolus verrucosus</name>
    <name type="common">Desert ironclad beetle</name>
    <dbReference type="NCBI Taxonomy" id="1661398"/>
    <lineage>
        <taxon>Eukaryota</taxon>
        <taxon>Metazoa</taxon>
        <taxon>Ecdysozoa</taxon>
        <taxon>Arthropoda</taxon>
        <taxon>Hexapoda</taxon>
        <taxon>Insecta</taxon>
        <taxon>Pterygota</taxon>
        <taxon>Neoptera</taxon>
        <taxon>Endopterygota</taxon>
        <taxon>Coleoptera</taxon>
        <taxon>Polyphaga</taxon>
        <taxon>Cucujiformia</taxon>
        <taxon>Tenebrionidae</taxon>
        <taxon>Pimeliinae</taxon>
        <taxon>Asbolus</taxon>
    </lineage>
</organism>
<evidence type="ECO:0000256" key="1">
    <source>
        <dbReference type="ARBA" id="ARBA00001286"/>
    </source>
</evidence>
<evidence type="ECO:0000256" key="3">
    <source>
        <dbReference type="ARBA" id="ARBA00011918"/>
    </source>
</evidence>
<dbReference type="CDD" id="cd06445">
    <property type="entry name" value="ATase"/>
    <property type="match status" value="1"/>
</dbReference>
<evidence type="ECO:0000256" key="10">
    <source>
        <dbReference type="ARBA" id="ARBA00031621"/>
    </source>
</evidence>
<dbReference type="Gene3D" id="3.30.160.70">
    <property type="entry name" value="Methylated DNA-protein cysteine methyltransferase domain"/>
    <property type="match status" value="1"/>
</dbReference>
<gene>
    <name evidence="13" type="ORF">BDFB_005020</name>
</gene>
<dbReference type="FunFam" id="1.10.10.10:FF:000214">
    <property type="entry name" value="Methylated-DNA--protein-cysteine methyltransferase"/>
    <property type="match status" value="1"/>
</dbReference>